<dbReference type="PANTHER" id="PTHR43415:SF3">
    <property type="entry name" value="GNAT-FAMILY ACETYLTRANSFERASE"/>
    <property type="match status" value="1"/>
</dbReference>
<organism evidence="2 3">
    <name type="scientific">Paenibacillus rhizovicinus</name>
    <dbReference type="NCBI Taxonomy" id="2704463"/>
    <lineage>
        <taxon>Bacteria</taxon>
        <taxon>Bacillati</taxon>
        <taxon>Bacillota</taxon>
        <taxon>Bacilli</taxon>
        <taxon>Bacillales</taxon>
        <taxon>Paenibacillaceae</taxon>
        <taxon>Paenibacillus</taxon>
    </lineage>
</organism>
<dbReference type="AlphaFoldDB" id="A0A6C0NY88"/>
<dbReference type="Proteomes" id="UP000479114">
    <property type="component" value="Chromosome"/>
</dbReference>
<evidence type="ECO:0000313" key="3">
    <source>
        <dbReference type="Proteomes" id="UP000479114"/>
    </source>
</evidence>
<dbReference type="GO" id="GO:0016747">
    <property type="term" value="F:acyltransferase activity, transferring groups other than amino-acyl groups"/>
    <property type="evidence" value="ECO:0007669"/>
    <property type="project" value="InterPro"/>
</dbReference>
<dbReference type="SUPFAM" id="SSF55729">
    <property type="entry name" value="Acyl-CoA N-acyltransferases (Nat)"/>
    <property type="match status" value="1"/>
</dbReference>
<accession>A0A6C0NY88</accession>
<dbReference type="InterPro" id="IPR016181">
    <property type="entry name" value="Acyl_CoA_acyltransferase"/>
</dbReference>
<dbReference type="PROSITE" id="PS51186">
    <property type="entry name" value="GNAT"/>
    <property type="match status" value="1"/>
</dbReference>
<name>A0A6C0NY88_9BACL</name>
<evidence type="ECO:0000313" key="2">
    <source>
        <dbReference type="EMBL" id="QHW30906.1"/>
    </source>
</evidence>
<dbReference type="Gene3D" id="3.40.630.30">
    <property type="match status" value="1"/>
</dbReference>
<proteinExistence type="predicted"/>
<dbReference type="Pfam" id="PF13523">
    <property type="entry name" value="Acetyltransf_8"/>
    <property type="match status" value="1"/>
</dbReference>
<dbReference type="RefSeq" id="WP_162639715.1">
    <property type="nucleotide sequence ID" value="NZ_CP048286.1"/>
</dbReference>
<protein>
    <submittedName>
        <fullName evidence="2">Acetyltransferase</fullName>
    </submittedName>
</protein>
<sequence>MMHNVEVGLRRMTESDYDAMVRWRQDEEVRKFYSNPHTTYSREMIERKYASRIAGNDKKAPIIVEWDEQPVGYLQYYELDSEEKEEYGLAAHLRMYGMDILIGDPLFRNRGIAARAIRLVQCELEAKSAIHGILLKVHQANGSAIRCYEKCGFYIWKTISDTLLLMLYARGEF</sequence>
<feature type="domain" description="N-acetyltransferase" evidence="1">
    <location>
        <begin position="7"/>
        <end position="171"/>
    </location>
</feature>
<gene>
    <name evidence="2" type="ORF">GZH47_08600</name>
</gene>
<keyword evidence="3" id="KW-1185">Reference proteome</keyword>
<keyword evidence="2" id="KW-0808">Transferase</keyword>
<evidence type="ECO:0000259" key="1">
    <source>
        <dbReference type="PROSITE" id="PS51186"/>
    </source>
</evidence>
<dbReference type="InterPro" id="IPR000182">
    <property type="entry name" value="GNAT_dom"/>
</dbReference>
<dbReference type="EMBL" id="CP048286">
    <property type="protein sequence ID" value="QHW30906.1"/>
    <property type="molecule type" value="Genomic_DNA"/>
</dbReference>
<dbReference type="KEGG" id="prz:GZH47_08600"/>
<reference evidence="2 3" key="1">
    <citation type="submission" date="2020-02" db="EMBL/GenBank/DDBJ databases">
        <title>Paenibacillus sp. nov., isolated from rhizosphere soil of tomato.</title>
        <authorList>
            <person name="Weon H.-Y."/>
            <person name="Lee S.A."/>
        </authorList>
    </citation>
    <scope>NUCLEOTIDE SEQUENCE [LARGE SCALE GENOMIC DNA]</scope>
    <source>
        <strain evidence="2 3">14171R-81</strain>
    </source>
</reference>
<dbReference type="PANTHER" id="PTHR43415">
    <property type="entry name" value="SPERMIDINE N(1)-ACETYLTRANSFERASE"/>
    <property type="match status" value="1"/>
</dbReference>